<protein>
    <recommendedName>
        <fullName evidence="3">Secreted protein</fullName>
    </recommendedName>
</protein>
<proteinExistence type="predicted"/>
<organism evidence="1 2">
    <name type="scientific">Lentinula boryana</name>
    <dbReference type="NCBI Taxonomy" id="40481"/>
    <lineage>
        <taxon>Eukaryota</taxon>
        <taxon>Fungi</taxon>
        <taxon>Dikarya</taxon>
        <taxon>Basidiomycota</taxon>
        <taxon>Agaricomycotina</taxon>
        <taxon>Agaricomycetes</taxon>
        <taxon>Agaricomycetidae</taxon>
        <taxon>Agaricales</taxon>
        <taxon>Marasmiineae</taxon>
        <taxon>Omphalotaceae</taxon>
        <taxon>Lentinula</taxon>
    </lineage>
</organism>
<accession>A0ABQ8QPB5</accession>
<dbReference type="PROSITE" id="PS51257">
    <property type="entry name" value="PROKAR_LIPOPROTEIN"/>
    <property type="match status" value="1"/>
</dbReference>
<evidence type="ECO:0000313" key="1">
    <source>
        <dbReference type="EMBL" id="KAJ4000228.1"/>
    </source>
</evidence>
<evidence type="ECO:0000313" key="2">
    <source>
        <dbReference type="Proteomes" id="UP001163828"/>
    </source>
</evidence>
<evidence type="ECO:0008006" key="3">
    <source>
        <dbReference type="Google" id="ProtNLM"/>
    </source>
</evidence>
<name>A0ABQ8QPB5_9AGAR</name>
<gene>
    <name evidence="1" type="ORF">F5050DRAFT_1732541</name>
</gene>
<keyword evidence="2" id="KW-1185">Reference proteome</keyword>
<dbReference type="EMBL" id="MU790525">
    <property type="protein sequence ID" value="KAJ4000228.1"/>
    <property type="molecule type" value="Genomic_DNA"/>
</dbReference>
<comment type="caution">
    <text evidence="1">The sequence shown here is derived from an EMBL/GenBank/DDBJ whole genome shotgun (WGS) entry which is preliminary data.</text>
</comment>
<sequence length="70" mass="7968">MIQRLAAGTIILAHSGVSSCLDKFTRSSRSNPFKFWESYRLDRVYVAETTKHDISCHTISLSCMTIKETK</sequence>
<reference evidence="1" key="1">
    <citation type="submission" date="2022-08" db="EMBL/GenBank/DDBJ databases">
        <authorList>
            <consortium name="DOE Joint Genome Institute"/>
            <person name="Min B."/>
            <person name="Riley R."/>
            <person name="Sierra-Patev S."/>
            <person name="Naranjo-Ortiz M."/>
            <person name="Looney B."/>
            <person name="Konkel Z."/>
            <person name="Slot J.C."/>
            <person name="Sakamoto Y."/>
            <person name="Steenwyk J.L."/>
            <person name="Rokas A."/>
            <person name="Carro J."/>
            <person name="Camarero S."/>
            <person name="Ferreira P."/>
            <person name="Molpeceres G."/>
            <person name="Ruiz-Duenas F.J."/>
            <person name="Serrano A."/>
            <person name="Henrissat B."/>
            <person name="Drula E."/>
            <person name="Hughes K.W."/>
            <person name="Mata J.L."/>
            <person name="Ishikawa N.K."/>
            <person name="Vargas-Isla R."/>
            <person name="Ushijima S."/>
            <person name="Smith C.A."/>
            <person name="Ahrendt S."/>
            <person name="Andreopoulos W."/>
            <person name="He G."/>
            <person name="Labutti K."/>
            <person name="Lipzen A."/>
            <person name="Ng V."/>
            <person name="Sandor L."/>
            <person name="Barry K."/>
            <person name="Martinez A.T."/>
            <person name="Xiao Y."/>
            <person name="Gibbons J.G."/>
            <person name="Terashima K."/>
            <person name="Hibbett D.S."/>
            <person name="Grigoriev I.V."/>
        </authorList>
    </citation>
    <scope>NUCLEOTIDE SEQUENCE</scope>
    <source>
        <strain evidence="1">TFB10827</strain>
    </source>
</reference>
<dbReference type="Proteomes" id="UP001163828">
    <property type="component" value="Unassembled WGS sequence"/>
</dbReference>